<proteinExistence type="predicted"/>
<dbReference type="RefSeq" id="WP_148126251.1">
    <property type="nucleotide sequence ID" value="NZ_CP018180.1"/>
</dbReference>
<feature type="transmembrane region" description="Helical" evidence="1">
    <location>
        <begin position="63"/>
        <end position="86"/>
    </location>
</feature>
<gene>
    <name evidence="2" type="ORF">BSQ50_01670</name>
</gene>
<sequence length="173" mass="20199">MKSKSLIDKVLKKFYGIDGILDEYKKEQINKIGNLIFIFMWWYLIISTFVATLLVSINRDGAILFLIIGNLIVVLLSIIIVTVFLRRKKLDLVEVEKKDYLKLKRKYLVKGIFLAGYFGVSMYILNALDGAFEGEGDFWSEITSFNNLQISLVEGFLFGMLMYLYFMFKLRKR</sequence>
<accession>A0A3Q8CB88</accession>
<evidence type="ECO:0000313" key="3">
    <source>
        <dbReference type="Proteomes" id="UP000324497"/>
    </source>
</evidence>
<feature type="transmembrane region" description="Helical" evidence="1">
    <location>
        <begin position="107"/>
        <end position="128"/>
    </location>
</feature>
<dbReference type="EMBL" id="CP018180">
    <property type="protein sequence ID" value="AUJ31384.1"/>
    <property type="molecule type" value="Genomic_DNA"/>
</dbReference>
<protein>
    <recommendedName>
        <fullName evidence="4">DUF3278 domain-containing protein</fullName>
    </recommendedName>
</protein>
<dbReference type="KEGG" id="lng:BSQ50_01670"/>
<dbReference type="Pfam" id="PF11683">
    <property type="entry name" value="DUF3278"/>
    <property type="match status" value="1"/>
</dbReference>
<keyword evidence="1" id="KW-0472">Membrane</keyword>
<feature type="transmembrane region" description="Helical" evidence="1">
    <location>
        <begin position="148"/>
        <end position="168"/>
    </location>
</feature>
<dbReference type="AlphaFoldDB" id="A0A3Q8CB88"/>
<keyword evidence="1" id="KW-0812">Transmembrane</keyword>
<dbReference type="InterPro" id="IPR021697">
    <property type="entry name" value="DUF3278"/>
</dbReference>
<organism evidence="2 3">
    <name type="scientific">Liquorilactobacillus nagelii</name>
    <dbReference type="NCBI Taxonomy" id="82688"/>
    <lineage>
        <taxon>Bacteria</taxon>
        <taxon>Bacillati</taxon>
        <taxon>Bacillota</taxon>
        <taxon>Bacilli</taxon>
        <taxon>Lactobacillales</taxon>
        <taxon>Lactobacillaceae</taxon>
        <taxon>Liquorilactobacillus</taxon>
    </lineage>
</organism>
<feature type="transmembrane region" description="Helical" evidence="1">
    <location>
        <begin position="35"/>
        <end position="57"/>
    </location>
</feature>
<dbReference type="Proteomes" id="UP000324497">
    <property type="component" value="Chromosome"/>
</dbReference>
<evidence type="ECO:0008006" key="4">
    <source>
        <dbReference type="Google" id="ProtNLM"/>
    </source>
</evidence>
<reference evidence="2 3" key="1">
    <citation type="submission" date="2016-11" db="EMBL/GenBank/DDBJ databases">
        <title>Interaction between Lactobacillus species and yeast in water kefir.</title>
        <authorList>
            <person name="Behr J."/>
            <person name="Xu D."/>
            <person name="Vogel R.F."/>
        </authorList>
    </citation>
    <scope>NUCLEOTIDE SEQUENCE [LARGE SCALE GENOMIC DNA]</scope>
    <source>
        <strain evidence="2 3">TMW 1.1827</strain>
    </source>
</reference>
<evidence type="ECO:0000256" key="1">
    <source>
        <dbReference type="SAM" id="Phobius"/>
    </source>
</evidence>
<evidence type="ECO:0000313" key="2">
    <source>
        <dbReference type="EMBL" id="AUJ31384.1"/>
    </source>
</evidence>
<keyword evidence="3" id="KW-1185">Reference proteome</keyword>
<name>A0A3Q8CB88_9LACO</name>
<keyword evidence="1" id="KW-1133">Transmembrane helix</keyword>